<gene>
    <name evidence="1" type="ORF">PGTUg99_013537</name>
</gene>
<reference evidence="1 2" key="1">
    <citation type="submission" date="2019-05" db="EMBL/GenBank/DDBJ databases">
        <title>Emergence of the Ug99 lineage of the wheat stem rust pathogen through somatic hybridization.</title>
        <authorList>
            <person name="Li F."/>
            <person name="Upadhyaya N.M."/>
            <person name="Sperschneider J."/>
            <person name="Matny O."/>
            <person name="Nguyen-Phuc H."/>
            <person name="Mago R."/>
            <person name="Raley C."/>
            <person name="Miller M.E."/>
            <person name="Silverstein K.A.T."/>
            <person name="Henningsen E."/>
            <person name="Hirsch C.D."/>
            <person name="Visser B."/>
            <person name="Pretorius Z.A."/>
            <person name="Steffenson B.J."/>
            <person name="Schwessinger B."/>
            <person name="Dodds P.N."/>
            <person name="Figueroa M."/>
        </authorList>
    </citation>
    <scope>NUCLEOTIDE SEQUENCE [LARGE SCALE GENOMIC DNA]</scope>
    <source>
        <strain evidence="1 2">Ug99</strain>
    </source>
</reference>
<evidence type="ECO:0000313" key="2">
    <source>
        <dbReference type="Proteomes" id="UP000325313"/>
    </source>
</evidence>
<accession>A0A5B0Q410</accession>
<name>A0A5B0Q410_PUCGR</name>
<protein>
    <submittedName>
        <fullName evidence="1">Uncharacterized protein</fullName>
    </submittedName>
</protein>
<evidence type="ECO:0000313" key="1">
    <source>
        <dbReference type="EMBL" id="KAA1107936.1"/>
    </source>
</evidence>
<sequence length="77" mass="8691">MGPLAAAYIEIIRIHREVNRTTRLSLVTFLSFTLRGSYKIAAFLSLTEPILPAIRQPGGIFILFTYPTYCSRLGNQM</sequence>
<dbReference type="AlphaFoldDB" id="A0A5B0Q410"/>
<organism evidence="1 2">
    <name type="scientific">Puccinia graminis f. sp. tritici</name>
    <dbReference type="NCBI Taxonomy" id="56615"/>
    <lineage>
        <taxon>Eukaryota</taxon>
        <taxon>Fungi</taxon>
        <taxon>Dikarya</taxon>
        <taxon>Basidiomycota</taxon>
        <taxon>Pucciniomycotina</taxon>
        <taxon>Pucciniomycetes</taxon>
        <taxon>Pucciniales</taxon>
        <taxon>Pucciniaceae</taxon>
        <taxon>Puccinia</taxon>
    </lineage>
</organism>
<comment type="caution">
    <text evidence="1">The sequence shown here is derived from an EMBL/GenBank/DDBJ whole genome shotgun (WGS) entry which is preliminary data.</text>
</comment>
<proteinExistence type="predicted"/>
<dbReference type="EMBL" id="VDEP01000306">
    <property type="protein sequence ID" value="KAA1107936.1"/>
    <property type="molecule type" value="Genomic_DNA"/>
</dbReference>
<dbReference type="Proteomes" id="UP000325313">
    <property type="component" value="Unassembled WGS sequence"/>
</dbReference>